<dbReference type="RefSeq" id="WP_109250759.1">
    <property type="nucleotide sequence ID" value="NZ_QCXQ01000005.1"/>
</dbReference>
<accession>A0A2V1MXB7</accession>
<reference evidence="1 2" key="1">
    <citation type="journal article" date="2018" name="Int. J. Syst. Evol. Microbiol.">
        <title>Lactobacillus bambusae sp. nov., isolated from a traditional fermented Ma-bamboo shoots of Taiwan.</title>
        <authorList>
            <person name="Wang L.-T."/>
        </authorList>
    </citation>
    <scope>NUCLEOTIDE SEQUENCE [LARGE SCALE GENOMIC DNA]</scope>
    <source>
        <strain evidence="1 2">BS-W1</strain>
    </source>
</reference>
<evidence type="ECO:0000313" key="1">
    <source>
        <dbReference type="EMBL" id="PWF99658.1"/>
    </source>
</evidence>
<evidence type="ECO:0008006" key="3">
    <source>
        <dbReference type="Google" id="ProtNLM"/>
    </source>
</evidence>
<dbReference type="AlphaFoldDB" id="A0A2V1MXB7"/>
<comment type="caution">
    <text evidence="1">The sequence shown here is derived from an EMBL/GenBank/DDBJ whole genome shotgun (WGS) entry which is preliminary data.</text>
</comment>
<dbReference type="OrthoDB" id="9810906at2"/>
<protein>
    <recommendedName>
        <fullName evidence="3">Glycosyl transferase family 1</fullName>
    </recommendedName>
</protein>
<keyword evidence="2" id="KW-1185">Reference proteome</keyword>
<dbReference type="EMBL" id="QCXQ01000005">
    <property type="protein sequence ID" value="PWF99658.1"/>
    <property type="molecule type" value="Genomic_DNA"/>
</dbReference>
<organism evidence="1 2">
    <name type="scientific">Levilactobacillus bambusae</name>
    <dbReference type="NCBI Taxonomy" id="2024736"/>
    <lineage>
        <taxon>Bacteria</taxon>
        <taxon>Bacillati</taxon>
        <taxon>Bacillota</taxon>
        <taxon>Bacilli</taxon>
        <taxon>Lactobacillales</taxon>
        <taxon>Lactobacillaceae</taxon>
        <taxon>Levilactobacillus</taxon>
    </lineage>
</organism>
<gene>
    <name evidence="1" type="ORF">DCM90_07530</name>
</gene>
<proteinExistence type="predicted"/>
<sequence length="423" mass="48843">MKKYVIFTHVIRGTEIGGSLIYTRNKVNDVKDRGHVPYVYSRMGDRDDVIVYPELLPFRDHLIYELAYAPSLFSRQRVRRILDRFLTEIDYQVGDDVIIESHDITEALWAELLAQETSGQNFVYLINEYTADTRLKSRERDFIGWKLSHRQLAVLSPVTYDYLLPGHRVPDYQRYLLKAPDSNVVADTSQPTPVDDLPLADYHVASIGRLEKPYVAEMLTAVIEFCERYKKKQVHLTLIGDTADETVKNRLIDRCAAVPNLELLITGYLLPIPRRFFRQVDVFISSAGSTLVSHHEGIPTLVMSPESQALGLMGWTTDQILFGKPSPVGITDWLDRILVGGYCHTHRPLFKISKPDFARQFDEHERFVQKMMKGHYFPARTFNADPRWKTELNWLGVRLLGPRRYGHMRENIVQHVRAAETQA</sequence>
<dbReference type="Proteomes" id="UP000245080">
    <property type="component" value="Unassembled WGS sequence"/>
</dbReference>
<name>A0A2V1MXB7_9LACO</name>
<evidence type="ECO:0000313" key="2">
    <source>
        <dbReference type="Proteomes" id="UP000245080"/>
    </source>
</evidence>